<evidence type="ECO:0000256" key="1">
    <source>
        <dbReference type="SAM" id="Phobius"/>
    </source>
</evidence>
<sequence>MAVNFLLEVSMFLLTCGLVMFVQSDQSFLQIIICTSFIEIVKYYYSRNVAKCTQLQNGNKNMDQNKLNVEKQNIPMVYSLDIYKICEGLGINAQFVQVQDKKVWKSNWKNLSNNNCGKFKPTKRIPKVRSFNVHKMCEALGLETEFDPTIEPLFVVHKRKSREFIPVVQSESIFKMCQALGIKATLAPPTEI</sequence>
<keyword evidence="1" id="KW-0472">Membrane</keyword>
<gene>
    <name evidence="2" type="ORF">TNCT_210821</name>
</gene>
<name>A0A8X6I498_TRICU</name>
<proteinExistence type="predicted"/>
<feature type="transmembrane region" description="Helical" evidence="1">
    <location>
        <begin position="5"/>
        <end position="22"/>
    </location>
</feature>
<keyword evidence="1" id="KW-0812">Transmembrane</keyword>
<dbReference type="Proteomes" id="UP000887116">
    <property type="component" value="Unassembled WGS sequence"/>
</dbReference>
<dbReference type="AlphaFoldDB" id="A0A8X6I498"/>
<accession>A0A8X6I498</accession>
<evidence type="ECO:0000313" key="2">
    <source>
        <dbReference type="EMBL" id="GFR15139.1"/>
    </source>
</evidence>
<organism evidence="2 3">
    <name type="scientific">Trichonephila clavata</name>
    <name type="common">Joro spider</name>
    <name type="synonym">Nephila clavata</name>
    <dbReference type="NCBI Taxonomy" id="2740835"/>
    <lineage>
        <taxon>Eukaryota</taxon>
        <taxon>Metazoa</taxon>
        <taxon>Ecdysozoa</taxon>
        <taxon>Arthropoda</taxon>
        <taxon>Chelicerata</taxon>
        <taxon>Arachnida</taxon>
        <taxon>Araneae</taxon>
        <taxon>Araneomorphae</taxon>
        <taxon>Entelegynae</taxon>
        <taxon>Araneoidea</taxon>
        <taxon>Nephilidae</taxon>
        <taxon>Trichonephila</taxon>
    </lineage>
</organism>
<protein>
    <submittedName>
        <fullName evidence="2">Uncharacterized protein</fullName>
    </submittedName>
</protein>
<dbReference type="OrthoDB" id="10441210at2759"/>
<feature type="transmembrane region" description="Helical" evidence="1">
    <location>
        <begin position="28"/>
        <end position="45"/>
    </location>
</feature>
<comment type="caution">
    <text evidence="2">The sequence shown here is derived from an EMBL/GenBank/DDBJ whole genome shotgun (WGS) entry which is preliminary data.</text>
</comment>
<reference evidence="2" key="1">
    <citation type="submission" date="2020-07" db="EMBL/GenBank/DDBJ databases">
        <title>Multicomponent nature underlies the extraordinary mechanical properties of spider dragline silk.</title>
        <authorList>
            <person name="Kono N."/>
            <person name="Nakamura H."/>
            <person name="Mori M."/>
            <person name="Yoshida Y."/>
            <person name="Ohtoshi R."/>
            <person name="Malay A.D."/>
            <person name="Moran D.A.P."/>
            <person name="Tomita M."/>
            <person name="Numata K."/>
            <person name="Arakawa K."/>
        </authorList>
    </citation>
    <scope>NUCLEOTIDE SEQUENCE</scope>
</reference>
<dbReference type="EMBL" id="BMAO01007318">
    <property type="protein sequence ID" value="GFR15139.1"/>
    <property type="molecule type" value="Genomic_DNA"/>
</dbReference>
<keyword evidence="3" id="KW-1185">Reference proteome</keyword>
<evidence type="ECO:0000313" key="3">
    <source>
        <dbReference type="Proteomes" id="UP000887116"/>
    </source>
</evidence>
<keyword evidence="1" id="KW-1133">Transmembrane helix</keyword>